<dbReference type="STRING" id="394193.SAMN04489732_104359"/>
<dbReference type="RefSeq" id="WP_177231300.1">
    <property type="nucleotide sequence ID" value="NZ_FOEF01000004.1"/>
</dbReference>
<gene>
    <name evidence="1" type="ORF">SAMN04489732_104359</name>
</gene>
<protein>
    <submittedName>
        <fullName evidence="1">Uncharacterized protein</fullName>
    </submittedName>
</protein>
<dbReference type="Proteomes" id="UP000198582">
    <property type="component" value="Unassembled WGS sequence"/>
</dbReference>
<reference evidence="1 2" key="1">
    <citation type="submission" date="2016-10" db="EMBL/GenBank/DDBJ databases">
        <authorList>
            <person name="de Groot N.N."/>
        </authorList>
    </citation>
    <scope>NUCLEOTIDE SEQUENCE [LARGE SCALE GENOMIC DNA]</scope>
    <source>
        <strain evidence="1 2">DSM 44993</strain>
    </source>
</reference>
<dbReference type="EMBL" id="FOEF01000004">
    <property type="protein sequence ID" value="SEP19913.1"/>
    <property type="molecule type" value="Genomic_DNA"/>
</dbReference>
<accession>A0A1H8VXB5</accession>
<evidence type="ECO:0000313" key="1">
    <source>
        <dbReference type="EMBL" id="SEP19913.1"/>
    </source>
</evidence>
<name>A0A1H8VXB5_9PSEU</name>
<organism evidence="1 2">
    <name type="scientific">Amycolatopsis saalfeldensis</name>
    <dbReference type="NCBI Taxonomy" id="394193"/>
    <lineage>
        <taxon>Bacteria</taxon>
        <taxon>Bacillati</taxon>
        <taxon>Actinomycetota</taxon>
        <taxon>Actinomycetes</taxon>
        <taxon>Pseudonocardiales</taxon>
        <taxon>Pseudonocardiaceae</taxon>
        <taxon>Amycolatopsis</taxon>
    </lineage>
</organism>
<evidence type="ECO:0000313" key="2">
    <source>
        <dbReference type="Proteomes" id="UP000198582"/>
    </source>
</evidence>
<keyword evidence="2" id="KW-1185">Reference proteome</keyword>
<sequence length="55" mass="5712">MTGALNLVGPEQVRAAAALVRDGKVVSLSLPYDQHGRLRANPQPITTDTWGAAAG</sequence>
<dbReference type="AlphaFoldDB" id="A0A1H8VXB5"/>
<proteinExistence type="predicted"/>